<feature type="repeat" description="WD" evidence="4">
    <location>
        <begin position="1776"/>
        <end position="1807"/>
    </location>
</feature>
<keyword evidence="6" id="KW-1133">Transmembrane helix</keyword>
<feature type="region of interest" description="Disordered" evidence="5">
    <location>
        <begin position="797"/>
        <end position="836"/>
    </location>
</feature>
<evidence type="ECO:0000256" key="5">
    <source>
        <dbReference type="SAM" id="MobiDB-lite"/>
    </source>
</evidence>
<proteinExistence type="predicted"/>
<feature type="compositionally biased region" description="Basic and acidic residues" evidence="5">
    <location>
        <begin position="1692"/>
        <end position="1703"/>
    </location>
</feature>
<sequence>MGGCEDAQHWYPSRLGRSAVVCADYVIGSVNCKVAERGTISAVLMAHRGDRKYLVDSPPPPPNLRDLRNSPSHSGTRKSHNHVPNDTTKKWFCRGPSSTSKQLSLIYVSIAACLAAISVALLITIFFGRPQVTPHGFLMSEFGPCSKAGKQIMMRRGGNAVDALVSIVLCLTVTRPDIISLGGCGAFWVHKRDTDSNDLFDAMCTSPNTADQANSNVAHDVSVPGLIAGLKALHNAHGYLYWAELFHPAIEVAHNGFPVHPDLLKNLVKVASDASLAPFAQHFLKSVENGSYGPQPVLEATLRQLATKGTLVFYNGSIGQSIVAELQKHNVSWQMESNLGAYQVQRPNYIELSLAGFIVRSFPSPFAGGILTTSVLANLDILNHQRPLNARKLAWGEASELALIYHRLIELTKLGVKQVSLLGDPYNPTTGKKVVDQEKNILSIESRKKTANMVRDDRLVDSSEYGGVDPILFTAQDTNTFVLSVESDMLISAASLTLGGTFGSGIVVSGTGILLNSAQRLFSSVEQEGVNSRAPGHRPLLPFSPVFFETAQQKCGHRFVAASSGGIQGMIGLSQVLTSSFLYLSNVACTGDGYGLSSGEGSNELPSAEETTAAYTPAVGGCLPLNDSLNLKRFVLRLQHTSNGGDEFHILLEPGFNSAVGEELKKLGHNVENAVDGDFRADAGAVGWTLYTTIGGVDESAVNGSATLKKTMKARKAYLEQRRKQLLEDNIKEDKTIKRLTKKLGLNRRKPRKSGVEKQPAWMRDSGLDYLLDFEKHNSSPAKEVLGSGILGEPRTKLRRKESRDIYGQDVDDSDGSTEADAPVEPEEKDFDLGKAGGEDKEVNEIVDINGGTKLKKDTKIEEKENKIAGIAQITPSGDEETIVMLRRSIRRLLNCVSEAQMAKTISELVDLFSDRPCATVRRVLIEEIDILLGSFPLNRDQSVGWLQQELAACFTSTQARLDHSGQDSRLVVHFAEFFVSSRLPTVVTLNSLQDSGAALASRCLFIAYLYRFGGLTGDLIMDCVEEFIKSGDLLGLQIAHQMVKPVSSVLRRELHEQCSQLVNAVKAMLATLDPSDFEKTAELEGIVANLSSKHSKEPALFSADHFVKMMKSWNKGVSFPKDSRLPLRLDELRDAKDGKGRWWAVGSAFFGDALKSDSVSSTTAVTRQGVSKNAPLSPELAAVATRLGLITPIRQQLFGVLVSTPGGPESTASALVLAAGTSGGGGRATEHREREMVQIVMHCLVSEQPFNRFYTRVLGALLNHHRRFAIMVRCAFWDVMAKEELTKESKTNAGKAIGILAAVYDFPLTMLRKFNFGDDSEPNVALLSAVVTELTTTAFRKTLEKFAYVASKSPKLGRNLRIFMRRLCKSHPDEAHRAGVSSPTMSSDGEVYFDAPEELSEEDIAAYRYFANFTANSSPTPEHECRRNRIESLKNSARKFDRPSHIPPYSHLDSIESASAVAPILDSDFFSPVPSSMASSRLHSRTFPEKSSFFPGKGFQRSHFPFNDDFENCSKVRSHTVQPICFSPVLASFPFERPAPISAPEVSLCRHRPNKGDYMKSWSLDATRCRPQLLLNDHRRSLLASSLVPLPMEPLLDHSEGSEIDAPPHNQSQMDACVQANIGTVAHQGITATTDDTLLPAHEAPAMLRAKAAAATLPGSSVNPMSLDYRTRTLSRDATLKANTSSLRNSGDLEKLDSEHSGSHRNPNFLSGFRRLHTAFRGAVNAVRSATKAKNEASSEEDDEVIGNQGIRLLCSRKIKGHKEFLQIKLVQKMDNEHIGAIWAMRSSPCGRLLATAGYDRNIRIWVLRQWYNHFRNMLQERASQMQQGGEASPGLDSTMTDDLDIDSVSMTSVSFSTSRTDDGGSSCSSSGLLETSSVSTRSRGEVSPSDLLMLNSQSRRSSSSAYYHPQPLLVYRGHEGVITELAWSKNLFLLSTGMDRQVRLWHVSRQECLCAFSHNDTVPAIVFHPKDDRYFLSGSLDGKLRLWNIPDKKVRFWVDVPLPSCLPSPSSPAATVGGGGAEPKTIITCATFACDSTKVVVGSYDGRVMFFNTELTYVTFITVKSVSGRCQQCRVTAIEVDPTDSNKILVTSNDSRVRLIDARDYHTLCKYRGFLNETSQIRASFSATGRYLISGSENCFFYIWRKQMDFLNVSRFSSTRKDRNNCWEAIKAHDAVVTVAIFLPNPDLLLDRRLRRNSARRRTGTDHAMRMKMSSKVATYWGEVIVSADCNGCIRVFKNRAPFIAAASSAHTDS</sequence>
<keyword evidence="6" id="KW-0472">Membrane</keyword>
<dbReference type="SUPFAM" id="SSF50978">
    <property type="entry name" value="WD40 repeat-like"/>
    <property type="match status" value="1"/>
</dbReference>
<keyword evidence="7" id="KW-1185">Reference proteome</keyword>
<feature type="repeat" description="WD" evidence="4">
    <location>
        <begin position="1917"/>
        <end position="1957"/>
    </location>
</feature>
<evidence type="ECO:0000256" key="3">
    <source>
        <dbReference type="ARBA" id="ARBA00022737"/>
    </source>
</evidence>
<feature type="region of interest" description="Disordered" evidence="5">
    <location>
        <begin position="1681"/>
        <end position="1711"/>
    </location>
</feature>
<keyword evidence="2 4" id="KW-0853">WD repeat</keyword>
<evidence type="ECO:0000256" key="6">
    <source>
        <dbReference type="SAM" id="Phobius"/>
    </source>
</evidence>
<feature type="compositionally biased region" description="Low complexity" evidence="5">
    <location>
        <begin position="1856"/>
        <end position="1882"/>
    </location>
</feature>
<feature type="repeat" description="WD" evidence="4">
    <location>
        <begin position="1957"/>
        <end position="1991"/>
    </location>
</feature>
<evidence type="ECO:0000256" key="1">
    <source>
        <dbReference type="ARBA" id="ARBA00021207"/>
    </source>
</evidence>
<dbReference type="Pfam" id="PF00400">
    <property type="entry name" value="WD40"/>
    <property type="match status" value="3"/>
</dbReference>
<dbReference type="InterPro" id="IPR001680">
    <property type="entry name" value="WD40_rpt"/>
</dbReference>
<dbReference type="InterPro" id="IPR043137">
    <property type="entry name" value="GGT_ssub_C"/>
</dbReference>
<reference evidence="8" key="1">
    <citation type="submission" date="2022-11" db="UniProtKB">
        <authorList>
            <consortium name="WormBaseParasite"/>
        </authorList>
    </citation>
    <scope>IDENTIFICATION</scope>
</reference>
<feature type="region of interest" description="Disordered" evidence="5">
    <location>
        <begin position="53"/>
        <end position="87"/>
    </location>
</feature>
<dbReference type="Pfam" id="PF01019">
    <property type="entry name" value="G_glu_transpept"/>
    <property type="match status" value="1"/>
</dbReference>
<dbReference type="WBParaSite" id="maker-E.canG7_contigs_0234-snap-gene-1.65-mRNA-1">
    <property type="protein sequence ID" value="maker-E.canG7_contigs_0234-snap-gene-1.65-mRNA-1"/>
    <property type="gene ID" value="EcG7_00733"/>
</dbReference>
<dbReference type="PANTHER" id="PTHR14221:SF0">
    <property type="entry name" value="WD REPEAT-CONTAINING PROTEIN 44"/>
    <property type="match status" value="1"/>
</dbReference>
<accession>A0A915ESN9</accession>
<keyword evidence="6" id="KW-0812">Transmembrane</keyword>
<dbReference type="Gene3D" id="2.130.10.10">
    <property type="entry name" value="YVTN repeat-like/Quinoprotein amine dehydrogenase"/>
    <property type="match status" value="1"/>
</dbReference>
<feature type="transmembrane region" description="Helical" evidence="6">
    <location>
        <begin position="104"/>
        <end position="127"/>
    </location>
</feature>
<dbReference type="SMART" id="SM00320">
    <property type="entry name" value="WD40"/>
    <property type="match status" value="6"/>
</dbReference>
<dbReference type="InterPro" id="IPR029055">
    <property type="entry name" value="Ntn_hydrolases_N"/>
</dbReference>
<dbReference type="InterPro" id="IPR043138">
    <property type="entry name" value="GGT_lsub"/>
</dbReference>
<dbReference type="InterPro" id="IPR015943">
    <property type="entry name" value="WD40/YVTN_repeat-like_dom_sf"/>
</dbReference>
<evidence type="ECO:0000256" key="2">
    <source>
        <dbReference type="ARBA" id="ARBA00022574"/>
    </source>
</evidence>
<dbReference type="SUPFAM" id="SSF56235">
    <property type="entry name" value="N-terminal nucleophile aminohydrolases (Ntn hydrolases)"/>
    <property type="match status" value="1"/>
</dbReference>
<evidence type="ECO:0000256" key="4">
    <source>
        <dbReference type="PROSITE-ProRule" id="PRU00221"/>
    </source>
</evidence>
<organism evidence="7 8">
    <name type="scientific">Echinococcus canadensis</name>
    <dbReference type="NCBI Taxonomy" id="519352"/>
    <lineage>
        <taxon>Eukaryota</taxon>
        <taxon>Metazoa</taxon>
        <taxon>Spiralia</taxon>
        <taxon>Lophotrochozoa</taxon>
        <taxon>Platyhelminthes</taxon>
        <taxon>Cestoda</taxon>
        <taxon>Eucestoda</taxon>
        <taxon>Cyclophyllidea</taxon>
        <taxon>Taeniidae</taxon>
        <taxon>Echinococcus</taxon>
        <taxon>Echinococcus canadensis group</taxon>
    </lineage>
</organism>
<evidence type="ECO:0000313" key="8">
    <source>
        <dbReference type="WBParaSite" id="maker-E.canG7_contigs_0234-snap-gene-1.65-mRNA-1"/>
    </source>
</evidence>
<dbReference type="InterPro" id="IPR036322">
    <property type="entry name" value="WD40_repeat_dom_sf"/>
</dbReference>
<dbReference type="Gene3D" id="1.10.246.130">
    <property type="match status" value="1"/>
</dbReference>
<protein>
    <recommendedName>
        <fullName evidence="1">WD repeat-containing protein 44</fullName>
    </recommendedName>
</protein>
<dbReference type="PANTHER" id="PTHR14221">
    <property type="entry name" value="WD REPEAT DOMAIN 44"/>
    <property type="match status" value="1"/>
</dbReference>
<dbReference type="PRINTS" id="PR01210">
    <property type="entry name" value="GGTRANSPTASE"/>
</dbReference>
<feature type="region of interest" description="Disordered" evidence="5">
    <location>
        <begin position="1856"/>
        <end position="1886"/>
    </location>
</feature>
<keyword evidence="3" id="KW-0677">Repeat</keyword>
<dbReference type="Gene3D" id="1.25.40.180">
    <property type="match status" value="1"/>
</dbReference>
<dbReference type="Gene3D" id="3.60.20.40">
    <property type="match status" value="1"/>
</dbReference>
<dbReference type="Proteomes" id="UP000887562">
    <property type="component" value="Unplaced"/>
</dbReference>
<dbReference type="InterPro" id="IPR040324">
    <property type="entry name" value="WDR44/Dgr2"/>
</dbReference>
<dbReference type="PROSITE" id="PS50082">
    <property type="entry name" value="WD_REPEATS_2"/>
    <property type="match status" value="3"/>
</dbReference>
<name>A0A915ESN9_9CEST</name>
<evidence type="ECO:0000313" key="7">
    <source>
        <dbReference type="Proteomes" id="UP000887562"/>
    </source>
</evidence>
<feature type="compositionally biased region" description="Acidic residues" evidence="5">
    <location>
        <begin position="810"/>
        <end position="830"/>
    </location>
</feature>
<dbReference type="PROSITE" id="PS50294">
    <property type="entry name" value="WD_REPEATS_REGION"/>
    <property type="match status" value="3"/>
</dbReference>